<evidence type="ECO:0008006" key="2">
    <source>
        <dbReference type="Google" id="ProtNLM"/>
    </source>
</evidence>
<protein>
    <recommendedName>
        <fullName evidence="2">DUF115 domain-containing protein</fullName>
    </recommendedName>
</protein>
<name>A0A450T2F5_9GAMM</name>
<dbReference type="EMBL" id="CAADEX010000093">
    <property type="protein sequence ID" value="VFJ60518.1"/>
    <property type="molecule type" value="Genomic_DNA"/>
</dbReference>
<evidence type="ECO:0000313" key="1">
    <source>
        <dbReference type="EMBL" id="VFJ60518.1"/>
    </source>
</evidence>
<proteinExistence type="predicted"/>
<accession>A0A450T2F5</accession>
<dbReference type="Gene3D" id="2.80.10.50">
    <property type="match status" value="1"/>
</dbReference>
<gene>
    <name evidence="1" type="ORF">BECKDK2373B_GA0170837_10935</name>
</gene>
<sequence length="387" mass="43928">MFPSMSDSREARIARFGFSEDVRNKILRARRCFILGLGPSINKISPSAFERELLIGVNRVMRTSFTPDIVCVSDPMRLDVNNLHKIKNLVTCNHIFEKYKDKIASAGKLRSYHNINVHFPLSKTWDFVDSLDPRLETIYWGGAVITDLAIPLSVYFGIEEIYILGLDDVSRSYPVSHAYGSDDVEGAPESSLVNHLQGRMGYLAAQEGVKIFNASVGGGAFTFKRVALDKILDGAIKRNFDIDISNKYIAFDGNVLCAHPSVKDGIWRFKGEANRVMRHRHNILHLDKDIDEDMQLKLDSDFIVEPSFFRNNWISLRSSNLPRSYVTSTGPAQEFRLRPISSAFSPFFSSFEVFDSKTDAYERAEFDRLLKTVDMQFKSLGRLLASR</sequence>
<dbReference type="Gene3D" id="3.90.1480.10">
    <property type="entry name" value="Alpha-2,3-sialyltransferase"/>
    <property type="match status" value="1"/>
</dbReference>
<dbReference type="AlphaFoldDB" id="A0A450T2F5"/>
<organism evidence="1">
    <name type="scientific">Candidatus Kentrum sp. DK</name>
    <dbReference type="NCBI Taxonomy" id="2126562"/>
    <lineage>
        <taxon>Bacteria</taxon>
        <taxon>Pseudomonadati</taxon>
        <taxon>Pseudomonadota</taxon>
        <taxon>Gammaproteobacteria</taxon>
        <taxon>Candidatus Kentrum</taxon>
    </lineage>
</organism>
<reference evidence="1" key="1">
    <citation type="submission" date="2019-02" db="EMBL/GenBank/DDBJ databases">
        <authorList>
            <person name="Gruber-Vodicka R. H."/>
            <person name="Seah K. B. B."/>
        </authorList>
    </citation>
    <scope>NUCLEOTIDE SEQUENCE</scope>
    <source>
        <strain evidence="1">BECK_DK47</strain>
    </source>
</reference>